<name>A0ABV3DYA9_9ACTN</name>
<dbReference type="RefSeq" id="WP_358364987.1">
    <property type="nucleotide sequence ID" value="NZ_JBEZFP010000248.1"/>
</dbReference>
<comment type="caution">
    <text evidence="1">The sequence shown here is derived from an EMBL/GenBank/DDBJ whole genome shotgun (WGS) entry which is preliminary data.</text>
</comment>
<keyword evidence="2" id="KW-1185">Reference proteome</keyword>
<organism evidence="1 2">
    <name type="scientific">Streptodolium elevatio</name>
    <dbReference type="NCBI Taxonomy" id="3157996"/>
    <lineage>
        <taxon>Bacteria</taxon>
        <taxon>Bacillati</taxon>
        <taxon>Actinomycetota</taxon>
        <taxon>Actinomycetes</taxon>
        <taxon>Kitasatosporales</taxon>
        <taxon>Streptomycetaceae</taxon>
        <taxon>Streptodolium</taxon>
    </lineage>
</organism>
<dbReference type="EMBL" id="JBEZFP010000248">
    <property type="protein sequence ID" value="MEU8140139.1"/>
    <property type="molecule type" value="Genomic_DNA"/>
</dbReference>
<protein>
    <recommendedName>
        <fullName evidence="3">N-acetyltransferase domain-containing protein</fullName>
    </recommendedName>
</protein>
<dbReference type="SUPFAM" id="SSF55729">
    <property type="entry name" value="Acyl-CoA N-acyltransferases (Nat)"/>
    <property type="match status" value="1"/>
</dbReference>
<sequence length="233" mass="26026">MTYPRRPCAELPFSGRDIMLTYTHEHPAVPFEFEDTLEIWSVDITRYHDDDGCEQCSDTASCEASQDPRLGHMEFVRLRDYTADPGWDAADAHTGDLEKIVSVCTNPEYAMTPGLHWNKDFEDAVESPVGDLLVMDRVRLAPQWRGFGIGAFAAAEAIRRLAGGCCAVACEPASTDRAFEDGNDAAFTAAQTKIAAVWESVGFEPFRDGVHLLDPALRHMDDRRTAWQQHFGR</sequence>
<dbReference type="InterPro" id="IPR016181">
    <property type="entry name" value="Acyl_CoA_acyltransferase"/>
</dbReference>
<evidence type="ECO:0000313" key="1">
    <source>
        <dbReference type="EMBL" id="MEU8140139.1"/>
    </source>
</evidence>
<gene>
    <name evidence="1" type="ORF">AB0C36_42480</name>
</gene>
<proteinExistence type="predicted"/>
<reference evidence="1 2" key="1">
    <citation type="submission" date="2024-06" db="EMBL/GenBank/DDBJ databases">
        <title>The Natural Products Discovery Center: Release of the First 8490 Sequenced Strains for Exploring Actinobacteria Biosynthetic Diversity.</title>
        <authorList>
            <person name="Kalkreuter E."/>
            <person name="Kautsar S.A."/>
            <person name="Yang D."/>
            <person name="Bader C.D."/>
            <person name="Teijaro C.N."/>
            <person name="Fluegel L."/>
            <person name="Davis C.M."/>
            <person name="Simpson J.R."/>
            <person name="Lauterbach L."/>
            <person name="Steele A.D."/>
            <person name="Gui C."/>
            <person name="Meng S."/>
            <person name="Li G."/>
            <person name="Viehrig K."/>
            <person name="Ye F."/>
            <person name="Su P."/>
            <person name="Kiefer A.F."/>
            <person name="Nichols A."/>
            <person name="Cepeda A.J."/>
            <person name="Yan W."/>
            <person name="Fan B."/>
            <person name="Jiang Y."/>
            <person name="Adhikari A."/>
            <person name="Zheng C.-J."/>
            <person name="Schuster L."/>
            <person name="Cowan T.M."/>
            <person name="Smanski M.J."/>
            <person name="Chevrette M.G."/>
            <person name="De Carvalho L.P.S."/>
            <person name="Shen B."/>
        </authorList>
    </citation>
    <scope>NUCLEOTIDE SEQUENCE [LARGE SCALE GENOMIC DNA]</scope>
    <source>
        <strain evidence="1 2">NPDC048946</strain>
    </source>
</reference>
<evidence type="ECO:0008006" key="3">
    <source>
        <dbReference type="Google" id="ProtNLM"/>
    </source>
</evidence>
<dbReference type="Proteomes" id="UP001551482">
    <property type="component" value="Unassembled WGS sequence"/>
</dbReference>
<accession>A0ABV3DYA9</accession>
<evidence type="ECO:0000313" key="2">
    <source>
        <dbReference type="Proteomes" id="UP001551482"/>
    </source>
</evidence>